<accession>A0A0P1F1I9</accession>
<gene>
    <name evidence="2" type="ORF">RUA4292_02988</name>
</gene>
<evidence type="ECO:0000256" key="1">
    <source>
        <dbReference type="SAM" id="MobiDB-lite"/>
    </source>
</evidence>
<sequence>MSEFDQSRMSATGRKRQLELVRRRSGKSAKQTLNQVAANDCNADKVRFRCGCTKVGF</sequence>
<evidence type="ECO:0000313" key="3">
    <source>
        <dbReference type="Proteomes" id="UP000050783"/>
    </source>
</evidence>
<protein>
    <submittedName>
        <fullName evidence="2">Uncharacterized protein</fullName>
    </submittedName>
</protein>
<dbReference type="AlphaFoldDB" id="A0A0P1F1I9"/>
<dbReference type="EMBL" id="CYPU01000047">
    <property type="protein sequence ID" value="CUH48798.1"/>
    <property type="molecule type" value="Genomic_DNA"/>
</dbReference>
<feature type="region of interest" description="Disordered" evidence="1">
    <location>
        <begin position="1"/>
        <end position="26"/>
    </location>
</feature>
<proteinExistence type="predicted"/>
<reference evidence="2 3" key="1">
    <citation type="submission" date="2015-09" db="EMBL/GenBank/DDBJ databases">
        <authorList>
            <consortium name="Swine Surveillance"/>
        </authorList>
    </citation>
    <scope>NUCLEOTIDE SEQUENCE [LARGE SCALE GENOMIC DNA]</scope>
    <source>
        <strain evidence="2 3">CECT 4292</strain>
    </source>
</reference>
<dbReference type="Proteomes" id="UP000050783">
    <property type="component" value="Unassembled WGS sequence"/>
</dbReference>
<organism evidence="2 3">
    <name type="scientific">Ruegeria atlantica</name>
    <dbReference type="NCBI Taxonomy" id="81569"/>
    <lineage>
        <taxon>Bacteria</taxon>
        <taxon>Pseudomonadati</taxon>
        <taxon>Pseudomonadota</taxon>
        <taxon>Alphaproteobacteria</taxon>
        <taxon>Rhodobacterales</taxon>
        <taxon>Roseobacteraceae</taxon>
        <taxon>Ruegeria</taxon>
    </lineage>
</organism>
<name>A0A0P1F1I9_9RHOB</name>
<evidence type="ECO:0000313" key="2">
    <source>
        <dbReference type="EMBL" id="CUH48798.1"/>
    </source>
</evidence>